<evidence type="ECO:0000313" key="2">
    <source>
        <dbReference type="EMBL" id="GGG70107.1"/>
    </source>
</evidence>
<evidence type="ECO:0008006" key="4">
    <source>
        <dbReference type="Google" id="ProtNLM"/>
    </source>
</evidence>
<dbReference type="Proteomes" id="UP000622860">
    <property type="component" value="Unassembled WGS sequence"/>
</dbReference>
<feature type="transmembrane region" description="Helical" evidence="1">
    <location>
        <begin position="32"/>
        <end position="51"/>
    </location>
</feature>
<gene>
    <name evidence="2" type="ORF">GCM10011398_12690</name>
</gene>
<dbReference type="Pfam" id="PF17259">
    <property type="entry name" value="DUF5325"/>
    <property type="match status" value="1"/>
</dbReference>
<evidence type="ECO:0000313" key="3">
    <source>
        <dbReference type="Proteomes" id="UP000622860"/>
    </source>
</evidence>
<sequence length="59" mass="6755">MKNINFPMFMLAMLVILMFVAAGVAIAFRNIWFVTLFILLGFAFMGFGLSIKRRKSDSF</sequence>
<keyword evidence="1" id="KW-0472">Membrane</keyword>
<keyword evidence="1" id="KW-1133">Transmembrane helix</keyword>
<feature type="transmembrane region" description="Helical" evidence="1">
    <location>
        <begin position="7"/>
        <end position="26"/>
    </location>
</feature>
<evidence type="ECO:0000256" key="1">
    <source>
        <dbReference type="SAM" id="Phobius"/>
    </source>
</evidence>
<protein>
    <recommendedName>
        <fullName evidence="4">DUF5325 family protein</fullName>
    </recommendedName>
</protein>
<proteinExistence type="predicted"/>
<name>A0A917M0U0_9BACI</name>
<dbReference type="AlphaFoldDB" id="A0A917M0U0"/>
<dbReference type="InterPro" id="IPR035211">
    <property type="entry name" value="DUF5325"/>
</dbReference>
<dbReference type="EMBL" id="BMFR01000003">
    <property type="protein sequence ID" value="GGG70107.1"/>
    <property type="molecule type" value="Genomic_DNA"/>
</dbReference>
<keyword evidence="3" id="KW-1185">Reference proteome</keyword>
<reference evidence="2" key="2">
    <citation type="submission" date="2020-09" db="EMBL/GenBank/DDBJ databases">
        <authorList>
            <person name="Sun Q."/>
            <person name="Zhou Y."/>
        </authorList>
    </citation>
    <scope>NUCLEOTIDE SEQUENCE</scope>
    <source>
        <strain evidence="2">CGMCC 1.12754</strain>
    </source>
</reference>
<organism evidence="2 3">
    <name type="scientific">Virgibacillus oceani</name>
    <dbReference type="NCBI Taxonomy" id="1479511"/>
    <lineage>
        <taxon>Bacteria</taxon>
        <taxon>Bacillati</taxon>
        <taxon>Bacillota</taxon>
        <taxon>Bacilli</taxon>
        <taxon>Bacillales</taxon>
        <taxon>Bacillaceae</taxon>
        <taxon>Virgibacillus</taxon>
    </lineage>
</organism>
<comment type="caution">
    <text evidence="2">The sequence shown here is derived from an EMBL/GenBank/DDBJ whole genome shotgun (WGS) entry which is preliminary data.</text>
</comment>
<keyword evidence="1" id="KW-0812">Transmembrane</keyword>
<accession>A0A917M0U0</accession>
<dbReference type="RefSeq" id="WP_188454525.1">
    <property type="nucleotide sequence ID" value="NZ_BMFR01000003.1"/>
</dbReference>
<reference evidence="2" key="1">
    <citation type="journal article" date="2014" name="Int. J. Syst. Evol. Microbiol.">
        <title>Complete genome sequence of Corynebacterium casei LMG S-19264T (=DSM 44701T), isolated from a smear-ripened cheese.</title>
        <authorList>
            <consortium name="US DOE Joint Genome Institute (JGI-PGF)"/>
            <person name="Walter F."/>
            <person name="Albersmeier A."/>
            <person name="Kalinowski J."/>
            <person name="Ruckert C."/>
        </authorList>
    </citation>
    <scope>NUCLEOTIDE SEQUENCE</scope>
    <source>
        <strain evidence="2">CGMCC 1.12754</strain>
    </source>
</reference>